<proteinExistence type="predicted"/>
<dbReference type="EMBL" id="JAGGNH010000003">
    <property type="protein sequence ID" value="KAJ0977806.1"/>
    <property type="molecule type" value="Genomic_DNA"/>
</dbReference>
<gene>
    <name evidence="2" type="ORF">J5N97_013280</name>
</gene>
<sequence>MASVANASQSQHPWGQRKESRWIDSPRMPSSSGLGVKKRLEKEALFAIEKPPDRHLRAQRALQWILYDLTQENHYTEALSMELDNMDDALVETEMEATLGLFGYRYFNSQCKWNHK</sequence>
<feature type="compositionally biased region" description="Polar residues" evidence="1">
    <location>
        <begin position="1"/>
        <end position="13"/>
    </location>
</feature>
<feature type="region of interest" description="Disordered" evidence="1">
    <location>
        <begin position="1"/>
        <end position="34"/>
    </location>
</feature>
<keyword evidence="3" id="KW-1185">Reference proteome</keyword>
<evidence type="ECO:0000313" key="3">
    <source>
        <dbReference type="Proteomes" id="UP001085076"/>
    </source>
</evidence>
<name>A0A9D5HIH4_9LILI</name>
<evidence type="ECO:0000256" key="1">
    <source>
        <dbReference type="SAM" id="MobiDB-lite"/>
    </source>
</evidence>
<dbReference type="Proteomes" id="UP001085076">
    <property type="component" value="Miscellaneous, Linkage group lg03"/>
</dbReference>
<dbReference type="AlphaFoldDB" id="A0A9D5HIH4"/>
<evidence type="ECO:0000313" key="2">
    <source>
        <dbReference type="EMBL" id="KAJ0977806.1"/>
    </source>
</evidence>
<reference evidence="2" key="2">
    <citation type="journal article" date="2022" name="Hortic Res">
        <title>The genome of Dioscorea zingiberensis sheds light on the biosynthesis, origin and evolution of the medicinally important diosgenin saponins.</title>
        <authorList>
            <person name="Li Y."/>
            <person name="Tan C."/>
            <person name="Li Z."/>
            <person name="Guo J."/>
            <person name="Li S."/>
            <person name="Chen X."/>
            <person name="Wang C."/>
            <person name="Dai X."/>
            <person name="Yang H."/>
            <person name="Song W."/>
            <person name="Hou L."/>
            <person name="Xu J."/>
            <person name="Tong Z."/>
            <person name="Xu A."/>
            <person name="Yuan X."/>
            <person name="Wang W."/>
            <person name="Yang Q."/>
            <person name="Chen L."/>
            <person name="Sun Z."/>
            <person name="Wang K."/>
            <person name="Pan B."/>
            <person name="Chen J."/>
            <person name="Bao Y."/>
            <person name="Liu F."/>
            <person name="Qi X."/>
            <person name="Gang D.R."/>
            <person name="Wen J."/>
            <person name="Li J."/>
        </authorList>
    </citation>
    <scope>NUCLEOTIDE SEQUENCE</scope>
    <source>
        <strain evidence="2">Dzin_1.0</strain>
    </source>
</reference>
<comment type="caution">
    <text evidence="2">The sequence shown here is derived from an EMBL/GenBank/DDBJ whole genome shotgun (WGS) entry which is preliminary data.</text>
</comment>
<protein>
    <submittedName>
        <fullName evidence="2">Uncharacterized protein</fullName>
    </submittedName>
</protein>
<organism evidence="2 3">
    <name type="scientific">Dioscorea zingiberensis</name>
    <dbReference type="NCBI Taxonomy" id="325984"/>
    <lineage>
        <taxon>Eukaryota</taxon>
        <taxon>Viridiplantae</taxon>
        <taxon>Streptophyta</taxon>
        <taxon>Embryophyta</taxon>
        <taxon>Tracheophyta</taxon>
        <taxon>Spermatophyta</taxon>
        <taxon>Magnoliopsida</taxon>
        <taxon>Liliopsida</taxon>
        <taxon>Dioscoreales</taxon>
        <taxon>Dioscoreaceae</taxon>
        <taxon>Dioscorea</taxon>
    </lineage>
</organism>
<accession>A0A9D5HIH4</accession>
<reference evidence="2" key="1">
    <citation type="submission" date="2021-03" db="EMBL/GenBank/DDBJ databases">
        <authorList>
            <person name="Li Z."/>
            <person name="Yang C."/>
        </authorList>
    </citation>
    <scope>NUCLEOTIDE SEQUENCE</scope>
    <source>
        <strain evidence="2">Dzin_1.0</strain>
        <tissue evidence="2">Leaf</tissue>
    </source>
</reference>